<proteinExistence type="predicted"/>
<dbReference type="AlphaFoldDB" id="A0A081NCS3"/>
<protein>
    <submittedName>
        <fullName evidence="1">Uncharacterized protein</fullName>
    </submittedName>
</protein>
<organism evidence="1 2">
    <name type="scientific">Endozoicomonas numazuensis</name>
    <dbReference type="NCBI Taxonomy" id="1137799"/>
    <lineage>
        <taxon>Bacteria</taxon>
        <taxon>Pseudomonadati</taxon>
        <taxon>Pseudomonadota</taxon>
        <taxon>Gammaproteobacteria</taxon>
        <taxon>Oceanospirillales</taxon>
        <taxon>Endozoicomonadaceae</taxon>
        <taxon>Endozoicomonas</taxon>
    </lineage>
</organism>
<accession>A0A081NCS3</accession>
<comment type="caution">
    <text evidence="1">The sequence shown here is derived from an EMBL/GenBank/DDBJ whole genome shotgun (WGS) entry which is preliminary data.</text>
</comment>
<gene>
    <name evidence="1" type="ORF">GZ78_23800</name>
</gene>
<name>A0A081NCS3_9GAMM</name>
<dbReference type="EMBL" id="JOKH01000006">
    <property type="protein sequence ID" value="KEQ16246.1"/>
    <property type="molecule type" value="Genomic_DNA"/>
</dbReference>
<evidence type="ECO:0000313" key="1">
    <source>
        <dbReference type="EMBL" id="KEQ16246.1"/>
    </source>
</evidence>
<reference evidence="1 2" key="1">
    <citation type="submission" date="2014-06" db="EMBL/GenBank/DDBJ databases">
        <title>Whole Genome Sequences of Three Symbiotic Endozoicomonas Bacteria.</title>
        <authorList>
            <person name="Neave M.J."/>
            <person name="Apprill A."/>
            <person name="Voolstra C.R."/>
        </authorList>
    </citation>
    <scope>NUCLEOTIDE SEQUENCE [LARGE SCALE GENOMIC DNA]</scope>
    <source>
        <strain evidence="1 2">DSM 25634</strain>
    </source>
</reference>
<dbReference type="Proteomes" id="UP000028073">
    <property type="component" value="Unassembled WGS sequence"/>
</dbReference>
<sequence>MTISFFRRTLSTNMQSIGVFVTRIIVAFILFLIAGSGQATEHQVVDSYYGATEYYENEIIFWPGAVKEQITSYQESYEQSYFSGWAILRMAPYVLAVLGVSIANTHQSAGNLFRKMGSVLGITVYGIYNALDQIGWPFELFLSYGMGKYTLSIVTQHQASLAQATASVYPVMFEPEPLMAYLIDEPYTRVDEPYSRASSQSIKKLRIFTDCDTECFKKKRNSRKPSPAFKLAQYLSEKDANIEIIFHDSSKENPASQGLSVVDINVNFQAVGVPDRHYVMTTSGHHWLENILFGKERWVNAQSYVSFLTDEMLEQFYVLLSGSDNSSKQPYMPVPDFSDQTKNRTVQYDDESHCPYLNLGNSNWLIPNRQDVFGTMAEEIEHYSTSTSEYTPTAMEHYGLVMRVRSPALKDWQKFTQHNYLQGQLKLIGGRIFWAALPYVLELGFRQLSMLYLLEHKRRVEIGVNTAIGKAHQTGQMLNLAQFQAPAPGNGLNIHNPPPDVRPEPHNHNEITGEYPQFITLLRQGIQDKNWRSPKLIQSYKDWLGDLHVRLRIMLPVLREALKQQPPNIESLRSLLKVYGLELVLVPNAGQKEYDKVYPLYPHLPALGRKTNANPAITELLQPLILNSPFSESEFITFFEFVTRQYLSDPTRNIREEPPKTAPLEFPEDKPATTFQRTAAQPPTSLHRPPVPKAVYDRHEDFATKEVLKNEVKRDLDPLKQAMHSLITVWPDCDQCKQKIINLEQAECCGLLRCLSCMKTSNVCRDCNKSPIIYYHDKGQAKLLLKKSKEIASTMSSIEGLKAPQCDQCQKKAFPIFHSYPCNHFFCIEDVATYGNYFLKNSQPPACKVKDCGQPIESIVIDRKQWNNPDINPEAKTVQWRYLYFKNQSPRKE</sequence>
<evidence type="ECO:0000313" key="2">
    <source>
        <dbReference type="Proteomes" id="UP000028073"/>
    </source>
</evidence>
<keyword evidence="2" id="KW-1185">Reference proteome</keyword>